<evidence type="ECO:0000313" key="1">
    <source>
        <dbReference type="EMBL" id="OFD89530.1"/>
    </source>
</evidence>
<accession>A0A1E8BJW0</accession>
<name>A0A1E8BJW0_BACMY</name>
<dbReference type="Proteomes" id="UP000175835">
    <property type="component" value="Unassembled WGS sequence"/>
</dbReference>
<organism evidence="1 2">
    <name type="scientific">Bacillus mycoides</name>
    <dbReference type="NCBI Taxonomy" id="1405"/>
    <lineage>
        <taxon>Bacteria</taxon>
        <taxon>Bacillati</taxon>
        <taxon>Bacillota</taxon>
        <taxon>Bacilli</taxon>
        <taxon>Bacillales</taxon>
        <taxon>Bacillaceae</taxon>
        <taxon>Bacillus</taxon>
        <taxon>Bacillus cereus group</taxon>
    </lineage>
</organism>
<evidence type="ECO:0000313" key="2">
    <source>
        <dbReference type="Proteomes" id="UP000175835"/>
    </source>
</evidence>
<proteinExistence type="predicted"/>
<dbReference type="EMBL" id="LXLX01000047">
    <property type="protein sequence ID" value="OFD89530.1"/>
    <property type="molecule type" value="Genomic_DNA"/>
</dbReference>
<comment type="caution">
    <text evidence="1">The sequence shown here is derived from an EMBL/GenBank/DDBJ whole genome shotgun (WGS) entry which is preliminary data.</text>
</comment>
<gene>
    <name evidence="1" type="ORF">BWGOE11_38310</name>
</gene>
<reference evidence="1 2" key="1">
    <citation type="submission" date="2016-05" db="EMBL/GenBank/DDBJ databases">
        <title>Bacillus thuringiensis and Bacillus weihenstephanensis as novel biocontrol agents of wilt causing Verticillium species.</title>
        <authorList>
            <person name="Hollensteiner J."/>
            <person name="Wemheuer F."/>
            <person name="Harting R."/>
            <person name="Kolarzyk A."/>
            <person name="Diaz-Valerio S."/>
            <person name="Poehlein A."/>
            <person name="Brzuszkiewicz E."/>
            <person name="Nesemann K."/>
            <person name="Braus-Stromeyer S."/>
            <person name="Braus G."/>
            <person name="Daniel R."/>
            <person name="Liesegang H."/>
        </authorList>
    </citation>
    <scope>NUCLEOTIDE SEQUENCE [LARGE SCALE GENOMIC DNA]</scope>
    <source>
        <strain evidence="1 2">GOE11</strain>
    </source>
</reference>
<protein>
    <submittedName>
        <fullName evidence="1">Uncharacterized protein</fullName>
    </submittedName>
</protein>
<dbReference type="AlphaFoldDB" id="A0A1E8BJW0"/>
<sequence>MGDMECVLKVTFKTHSFFEEKATVSNIMSF</sequence>